<dbReference type="AlphaFoldDB" id="A0A852SVY5"/>
<dbReference type="Gene3D" id="3.40.50.720">
    <property type="entry name" value="NAD(P)-binding Rossmann-like Domain"/>
    <property type="match status" value="1"/>
</dbReference>
<reference evidence="3 4" key="1">
    <citation type="submission" date="2020-07" db="EMBL/GenBank/DDBJ databases">
        <title>Sequencing the genomes of 1000 actinobacteria strains.</title>
        <authorList>
            <person name="Klenk H.-P."/>
        </authorList>
    </citation>
    <scope>NUCLEOTIDE SEQUENCE [LARGE SCALE GENOMIC DNA]</scope>
    <source>
        <strain evidence="3 4">DSM 23871</strain>
    </source>
</reference>
<comment type="caution">
    <text evidence="3">The sequence shown here is derived from an EMBL/GenBank/DDBJ whole genome shotgun (WGS) entry which is preliminary data.</text>
</comment>
<keyword evidence="1" id="KW-0560">Oxidoreductase</keyword>
<dbReference type="InterPro" id="IPR036291">
    <property type="entry name" value="NAD(P)-bd_dom_sf"/>
</dbReference>
<name>A0A852SVY5_9MICO</name>
<evidence type="ECO:0000259" key="2">
    <source>
        <dbReference type="Pfam" id="PF03807"/>
    </source>
</evidence>
<gene>
    <name evidence="3" type="ORF">BJ963_000293</name>
</gene>
<evidence type="ECO:0000313" key="3">
    <source>
        <dbReference type="EMBL" id="NYD72774.1"/>
    </source>
</evidence>
<accession>A0A852SVY5</accession>
<dbReference type="SUPFAM" id="SSF51735">
    <property type="entry name" value="NAD(P)-binding Rossmann-fold domains"/>
    <property type="match status" value="1"/>
</dbReference>
<evidence type="ECO:0000313" key="4">
    <source>
        <dbReference type="Proteomes" id="UP000589620"/>
    </source>
</evidence>
<dbReference type="Pfam" id="PF03807">
    <property type="entry name" value="F420_oxidored"/>
    <property type="match status" value="1"/>
</dbReference>
<protein>
    <recommendedName>
        <fullName evidence="2">Pyrroline-5-carboxylate reductase catalytic N-terminal domain-containing protein</fullName>
    </recommendedName>
</protein>
<sequence>MSTATARPRVAILGVGHVGSALARILLDAGYEVDVAASGDPQRIQLIASVVMPGARPVWAAEAVAAADVVILAIPLHRFAGLDRGMLDGKLVIDSMNYWAPTDGVQPLFEDTALTSSEIVQRELPLSTVVKTFNHIGYHEMEEDRRLPGDPDRRALGVASDDPEAAALVASLIEDVGYDTVLVESLRDGVAFEPGGPVFGARLGAADFRAAVSGEAVETALASAEVAA</sequence>
<feature type="domain" description="Pyrroline-5-carboxylate reductase catalytic N-terminal" evidence="2">
    <location>
        <begin position="9"/>
        <end position="98"/>
    </location>
</feature>
<dbReference type="Proteomes" id="UP000589620">
    <property type="component" value="Unassembled WGS sequence"/>
</dbReference>
<dbReference type="RefSeq" id="WP_179454091.1">
    <property type="nucleotide sequence ID" value="NZ_BAAAPX010000001.1"/>
</dbReference>
<dbReference type="EMBL" id="JACCBJ010000001">
    <property type="protein sequence ID" value="NYD72774.1"/>
    <property type="molecule type" value="Genomic_DNA"/>
</dbReference>
<keyword evidence="4" id="KW-1185">Reference proteome</keyword>
<dbReference type="InterPro" id="IPR028939">
    <property type="entry name" value="P5C_Rdtase_cat_N"/>
</dbReference>
<dbReference type="InterPro" id="IPR051267">
    <property type="entry name" value="STEAP_metalloreductase"/>
</dbReference>
<dbReference type="PANTHER" id="PTHR14239">
    <property type="entry name" value="DUDULIN-RELATED"/>
    <property type="match status" value="1"/>
</dbReference>
<proteinExistence type="predicted"/>
<organism evidence="3 4">
    <name type="scientific">Leifsonia soli</name>
    <dbReference type="NCBI Taxonomy" id="582665"/>
    <lineage>
        <taxon>Bacteria</taxon>
        <taxon>Bacillati</taxon>
        <taxon>Actinomycetota</taxon>
        <taxon>Actinomycetes</taxon>
        <taxon>Micrococcales</taxon>
        <taxon>Microbacteriaceae</taxon>
        <taxon>Leifsonia</taxon>
    </lineage>
</organism>
<dbReference type="GO" id="GO:0016491">
    <property type="term" value="F:oxidoreductase activity"/>
    <property type="evidence" value="ECO:0007669"/>
    <property type="project" value="UniProtKB-KW"/>
</dbReference>
<evidence type="ECO:0000256" key="1">
    <source>
        <dbReference type="ARBA" id="ARBA00023002"/>
    </source>
</evidence>